<dbReference type="EMBL" id="DXET01000052">
    <property type="protein sequence ID" value="HIX80738.1"/>
    <property type="molecule type" value="Genomic_DNA"/>
</dbReference>
<dbReference type="SUPFAM" id="SSF56784">
    <property type="entry name" value="HAD-like"/>
    <property type="match status" value="1"/>
</dbReference>
<dbReference type="SFLD" id="SFLDS00003">
    <property type="entry name" value="Haloacid_Dehalogenase"/>
    <property type="match status" value="1"/>
</dbReference>
<accession>A0A9D1XJR2</accession>
<dbReference type="GO" id="GO:0000287">
    <property type="term" value="F:magnesium ion binding"/>
    <property type="evidence" value="ECO:0007669"/>
    <property type="project" value="TreeGrafter"/>
</dbReference>
<reference evidence="1" key="1">
    <citation type="journal article" date="2021" name="PeerJ">
        <title>Extensive microbial diversity within the chicken gut microbiome revealed by metagenomics and culture.</title>
        <authorList>
            <person name="Gilroy R."/>
            <person name="Ravi A."/>
            <person name="Getino M."/>
            <person name="Pursley I."/>
            <person name="Horton D.L."/>
            <person name="Alikhan N.F."/>
            <person name="Baker D."/>
            <person name="Gharbi K."/>
            <person name="Hall N."/>
            <person name="Watson M."/>
            <person name="Adriaenssens E.M."/>
            <person name="Foster-Nyarko E."/>
            <person name="Jarju S."/>
            <person name="Secka A."/>
            <person name="Antonio M."/>
            <person name="Oren A."/>
            <person name="Chaudhuri R.R."/>
            <person name="La Ragione R."/>
            <person name="Hildebrand F."/>
            <person name="Pallen M.J."/>
        </authorList>
    </citation>
    <scope>NUCLEOTIDE SEQUENCE</scope>
    <source>
        <strain evidence="1">ChiGjej1B1-14440</strain>
    </source>
</reference>
<proteinExistence type="predicted"/>
<reference evidence="1" key="2">
    <citation type="submission" date="2021-04" db="EMBL/GenBank/DDBJ databases">
        <authorList>
            <person name="Gilroy R."/>
        </authorList>
    </citation>
    <scope>NUCLEOTIDE SEQUENCE</scope>
    <source>
        <strain evidence="1">ChiGjej1B1-14440</strain>
    </source>
</reference>
<dbReference type="Gene3D" id="3.30.1240.10">
    <property type="match status" value="1"/>
</dbReference>
<organism evidence="1 2">
    <name type="scientific">Candidatus Erysipelatoclostridium merdavium</name>
    <dbReference type="NCBI Taxonomy" id="2838566"/>
    <lineage>
        <taxon>Bacteria</taxon>
        <taxon>Bacillati</taxon>
        <taxon>Bacillota</taxon>
        <taxon>Erysipelotrichia</taxon>
        <taxon>Erysipelotrichales</taxon>
        <taxon>Erysipelotrichales incertae sedis</taxon>
    </lineage>
</organism>
<dbReference type="SFLD" id="SFLDG01140">
    <property type="entry name" value="C2.B:_Phosphomannomutase_and_P"/>
    <property type="match status" value="1"/>
</dbReference>
<dbReference type="GO" id="GO:0005829">
    <property type="term" value="C:cytosol"/>
    <property type="evidence" value="ECO:0007669"/>
    <property type="project" value="TreeGrafter"/>
</dbReference>
<dbReference type="Gene3D" id="3.40.50.1000">
    <property type="entry name" value="HAD superfamily/HAD-like"/>
    <property type="match status" value="1"/>
</dbReference>
<dbReference type="NCBIfam" id="TIGR01484">
    <property type="entry name" value="HAD-SF-IIB"/>
    <property type="match status" value="1"/>
</dbReference>
<keyword evidence="1" id="KW-0378">Hydrolase</keyword>
<dbReference type="InterPro" id="IPR023214">
    <property type="entry name" value="HAD_sf"/>
</dbReference>
<evidence type="ECO:0000313" key="2">
    <source>
        <dbReference type="Proteomes" id="UP000886724"/>
    </source>
</evidence>
<dbReference type="AlphaFoldDB" id="A0A9D1XJR2"/>
<comment type="caution">
    <text evidence="1">The sequence shown here is derived from an EMBL/GenBank/DDBJ whole genome shotgun (WGS) entry which is preliminary data.</text>
</comment>
<sequence>MKNIKKADIKKIKMIVCDLDGTLFNHQKNITKNTIDYLVNLQQNGYILVLATGRFYYELEPFIQKLQMKKFNGYIVCCNGLTVYELASNKIHKFDYLEREDINELIKIAYSFKLNIRTNYNNSYQNIVTRCLYYISPIITKVLAKRYPNLLFYRYNDAIDWQQVGKLCFIARPGKLNKFVKHLSLQYSQRYQIYYTSPFCVEIVRQNVNKAYAINYICQKLSLSFDNVLAFGDGGNDELLLSKAKIGITMKNALPKTLNKAKYISNKTNNQEGVLDCLKELFDTNLKV</sequence>
<name>A0A9D1XJR2_9FIRM</name>
<evidence type="ECO:0000313" key="1">
    <source>
        <dbReference type="EMBL" id="HIX80738.1"/>
    </source>
</evidence>
<protein>
    <submittedName>
        <fullName evidence="1">HAD family hydrolase</fullName>
    </submittedName>
</protein>
<dbReference type="NCBIfam" id="TIGR00099">
    <property type="entry name" value="Cof-subfamily"/>
    <property type="match status" value="1"/>
</dbReference>
<dbReference type="GO" id="GO:0016791">
    <property type="term" value="F:phosphatase activity"/>
    <property type="evidence" value="ECO:0007669"/>
    <property type="project" value="UniProtKB-ARBA"/>
</dbReference>
<dbReference type="PANTHER" id="PTHR10000">
    <property type="entry name" value="PHOSPHOSERINE PHOSPHATASE"/>
    <property type="match status" value="1"/>
</dbReference>
<gene>
    <name evidence="1" type="ORF">H9980_02055</name>
</gene>
<dbReference type="PROSITE" id="PS01229">
    <property type="entry name" value="COF_2"/>
    <property type="match status" value="1"/>
</dbReference>
<dbReference type="PANTHER" id="PTHR10000:SF8">
    <property type="entry name" value="HAD SUPERFAMILY HYDROLASE-LIKE, TYPE 3"/>
    <property type="match status" value="1"/>
</dbReference>
<dbReference type="InterPro" id="IPR006379">
    <property type="entry name" value="HAD-SF_hydro_IIB"/>
</dbReference>
<dbReference type="Pfam" id="PF08282">
    <property type="entry name" value="Hydrolase_3"/>
    <property type="match status" value="1"/>
</dbReference>
<dbReference type="Proteomes" id="UP000886724">
    <property type="component" value="Unassembled WGS sequence"/>
</dbReference>
<dbReference type="InterPro" id="IPR036412">
    <property type="entry name" value="HAD-like_sf"/>
</dbReference>
<dbReference type="InterPro" id="IPR000150">
    <property type="entry name" value="Cof"/>
</dbReference>